<accession>A0A146KIU5</accession>
<feature type="compositionally biased region" description="Acidic residues" evidence="2">
    <location>
        <begin position="517"/>
        <end position="536"/>
    </location>
</feature>
<proteinExistence type="predicted"/>
<keyword evidence="1" id="KW-0175">Coiled coil</keyword>
<name>A0A146KIU5_9EUKA</name>
<organism evidence="3">
    <name type="scientific">Trepomonas sp. PC1</name>
    <dbReference type="NCBI Taxonomy" id="1076344"/>
    <lineage>
        <taxon>Eukaryota</taxon>
        <taxon>Metamonada</taxon>
        <taxon>Diplomonadida</taxon>
        <taxon>Hexamitidae</taxon>
        <taxon>Hexamitinae</taxon>
        <taxon>Trepomonas</taxon>
    </lineage>
</organism>
<dbReference type="Gene3D" id="3.80.10.10">
    <property type="entry name" value="Ribonuclease Inhibitor"/>
    <property type="match status" value="1"/>
</dbReference>
<evidence type="ECO:0000313" key="3">
    <source>
        <dbReference type="EMBL" id="JAP95744.1"/>
    </source>
</evidence>
<feature type="compositionally biased region" description="Basic and acidic residues" evidence="2">
    <location>
        <begin position="495"/>
        <end position="516"/>
    </location>
</feature>
<feature type="region of interest" description="Disordered" evidence="2">
    <location>
        <begin position="421"/>
        <end position="536"/>
    </location>
</feature>
<feature type="non-terminal residue" evidence="3">
    <location>
        <position position="1"/>
    </location>
</feature>
<dbReference type="SUPFAM" id="SSF52047">
    <property type="entry name" value="RNI-like"/>
    <property type="match status" value="1"/>
</dbReference>
<sequence>KDKGKKKNTEKYFDDKNQIIEAEPYYKSLEKKLKTFSQMDNVAPSPDLLKTIKNVLLTEIKEDVGKPFTQVMFLRASTPMMIVSGLKVLEKFYQRKEKMTTISFIDTEITIDVIKQLTQFLSAVKTLKTVNFAATKISDDLINQFLVCIPQTGLQSISFIHETFTNNAIDQLGITITKAVQLAKQMAQADIDEDKAKHEELLEQQAKSKKKPKKKKKKGKIELWDKTADEIFTNYYFLSSVTLQFCKIQPLQAVSLGKFFERAAQYLTNVNLRGNEFGAIGLGEIGAGIERCALKVEHLPVAGEKEIQKQIYSGTKQIKLKSLNLSLCRISENFSECYKQFGNGIRKCGNLTEIILEDNFINNQMMMLLTPSFILQKALTLANVPLQTDPNKVKELSTQIKEHQKRIKQVGLMVKKLNKLEKKKGKKGKKDAGKDSPERDEKDDNDKNDEMELGELPEDMDPDELMRKMNAQMEANAAKEKLLEQAEEKEEQEEPEKIEKKEGDKTEVEKDKTEVEKEGDDDGDDDGDGDDDDDDE</sequence>
<dbReference type="InterPro" id="IPR032675">
    <property type="entry name" value="LRR_dom_sf"/>
</dbReference>
<feature type="compositionally biased region" description="Acidic residues" evidence="2">
    <location>
        <begin position="451"/>
        <end position="463"/>
    </location>
</feature>
<feature type="compositionally biased region" description="Basic and acidic residues" evidence="2">
    <location>
        <begin position="430"/>
        <end position="450"/>
    </location>
</feature>
<evidence type="ECO:0000256" key="2">
    <source>
        <dbReference type="SAM" id="MobiDB-lite"/>
    </source>
</evidence>
<gene>
    <name evidence="3" type="ORF">TPC1_11155</name>
</gene>
<evidence type="ECO:0000256" key="1">
    <source>
        <dbReference type="SAM" id="Coils"/>
    </source>
</evidence>
<feature type="coiled-coil region" evidence="1">
    <location>
        <begin position="184"/>
        <end position="211"/>
    </location>
</feature>
<reference evidence="3" key="1">
    <citation type="submission" date="2015-07" db="EMBL/GenBank/DDBJ databases">
        <title>Adaptation to a free-living lifestyle via gene acquisitions in the diplomonad Trepomonas sp. PC1.</title>
        <authorList>
            <person name="Xu F."/>
            <person name="Jerlstrom-Hultqvist J."/>
            <person name="Kolisko M."/>
            <person name="Simpson A.G.B."/>
            <person name="Roger A.J."/>
            <person name="Svard S.G."/>
            <person name="Andersson J.O."/>
        </authorList>
    </citation>
    <scope>NUCLEOTIDE SEQUENCE</scope>
    <source>
        <strain evidence="3">PC1</strain>
    </source>
</reference>
<feature type="compositionally biased region" description="Basic and acidic residues" evidence="2">
    <location>
        <begin position="477"/>
        <end position="486"/>
    </location>
</feature>
<protein>
    <submittedName>
        <fullName evidence="3">Uncharacterized protein</fullName>
    </submittedName>
</protein>
<dbReference type="EMBL" id="GDID01000862">
    <property type="protein sequence ID" value="JAP95744.1"/>
    <property type="molecule type" value="Transcribed_RNA"/>
</dbReference>
<dbReference type="AlphaFoldDB" id="A0A146KIU5"/>